<feature type="non-terminal residue" evidence="8">
    <location>
        <position position="166"/>
    </location>
</feature>
<feature type="compositionally biased region" description="Pro residues" evidence="6">
    <location>
        <begin position="107"/>
        <end position="131"/>
    </location>
</feature>
<evidence type="ECO:0000256" key="5">
    <source>
        <dbReference type="ARBA" id="ARBA00023136"/>
    </source>
</evidence>
<gene>
    <name evidence="8" type="ORF">KCV03_g2764</name>
</gene>
<dbReference type="InterPro" id="IPR000612">
    <property type="entry name" value="PMP3"/>
</dbReference>
<dbReference type="GO" id="GO:0016020">
    <property type="term" value="C:membrane"/>
    <property type="evidence" value="ECO:0007669"/>
    <property type="project" value="UniProtKB-SubCell"/>
</dbReference>
<organism evidence="8 9">
    <name type="scientific">Aureobasidium melanogenum</name>
    <name type="common">Aureobasidium pullulans var. melanogenum</name>
    <dbReference type="NCBI Taxonomy" id="46634"/>
    <lineage>
        <taxon>Eukaryota</taxon>
        <taxon>Fungi</taxon>
        <taxon>Dikarya</taxon>
        <taxon>Ascomycota</taxon>
        <taxon>Pezizomycotina</taxon>
        <taxon>Dothideomycetes</taxon>
        <taxon>Dothideomycetidae</taxon>
        <taxon>Dothideales</taxon>
        <taxon>Saccotheciaceae</taxon>
        <taxon>Aureobasidium</taxon>
    </lineage>
</organism>
<evidence type="ECO:0000256" key="4">
    <source>
        <dbReference type="ARBA" id="ARBA00022989"/>
    </source>
</evidence>
<evidence type="ECO:0000256" key="7">
    <source>
        <dbReference type="SAM" id="Phobius"/>
    </source>
</evidence>
<evidence type="ECO:0000256" key="1">
    <source>
        <dbReference type="ARBA" id="ARBA00004370"/>
    </source>
</evidence>
<dbReference type="OrthoDB" id="3942059at2759"/>
<dbReference type="AlphaFoldDB" id="A0A9P8GK34"/>
<feature type="region of interest" description="Disordered" evidence="6">
    <location>
        <begin position="101"/>
        <end position="166"/>
    </location>
</feature>
<accession>A0A9P8GK34</accession>
<dbReference type="PANTHER" id="PTHR21659:SF42">
    <property type="entry name" value="UPF0057 MEMBRANE PROTEIN ZK632.10-RELATED"/>
    <property type="match status" value="1"/>
</dbReference>
<dbReference type="Proteomes" id="UP000767238">
    <property type="component" value="Unassembled WGS sequence"/>
</dbReference>
<evidence type="ECO:0000256" key="6">
    <source>
        <dbReference type="SAM" id="MobiDB-lite"/>
    </source>
</evidence>
<feature type="transmembrane region" description="Helical" evidence="7">
    <location>
        <begin position="36"/>
        <end position="59"/>
    </location>
</feature>
<feature type="transmembrane region" description="Helical" evidence="7">
    <location>
        <begin position="12"/>
        <end position="30"/>
    </location>
</feature>
<evidence type="ECO:0000256" key="2">
    <source>
        <dbReference type="ARBA" id="ARBA00009530"/>
    </source>
</evidence>
<proteinExistence type="inferred from homology"/>
<evidence type="ECO:0000313" key="9">
    <source>
        <dbReference type="Proteomes" id="UP000767238"/>
    </source>
</evidence>
<sequence length="166" mass="17494">MPRRDRPQDNETLLLLLIALIAPPIAVFMMRGCGHEVVICVVLGFLFLFPGHIYAYFLVAEHFRKNKTGQVVVVETPAQPTKSNVVQVTSSAPPPVVQAIEYKPQSAAPPPPTPVSPTPAAPAPAPTPAPAPAVTEQVVVVTKSPDKAPEKALEAPPVVPPAAAPK</sequence>
<keyword evidence="4 7" id="KW-1133">Transmembrane helix</keyword>
<protein>
    <submittedName>
        <fullName evidence="8">Uncharacterized protein</fullName>
    </submittedName>
</protein>
<dbReference type="PANTHER" id="PTHR21659">
    <property type="entry name" value="HYDROPHOBIC PROTEIN RCI2 LOW TEMPERATURE AND SALT RESPONSIVE PROTEIN LTI6 -RELATED"/>
    <property type="match status" value="1"/>
</dbReference>
<comment type="caution">
    <text evidence="8">The sequence shown here is derived from an EMBL/GenBank/DDBJ whole genome shotgun (WGS) entry which is preliminary data.</text>
</comment>
<feature type="compositionally biased region" description="Basic and acidic residues" evidence="6">
    <location>
        <begin position="144"/>
        <end position="153"/>
    </location>
</feature>
<evidence type="ECO:0000313" key="8">
    <source>
        <dbReference type="EMBL" id="KAH0226087.1"/>
    </source>
</evidence>
<feature type="compositionally biased region" description="Low complexity" evidence="6">
    <location>
        <begin position="132"/>
        <end position="142"/>
    </location>
</feature>
<reference evidence="8" key="1">
    <citation type="journal article" date="2021" name="J Fungi (Basel)">
        <title>Virulence traits and population genomics of the black yeast Aureobasidium melanogenum.</title>
        <authorList>
            <person name="Cernosa A."/>
            <person name="Sun X."/>
            <person name="Gostincar C."/>
            <person name="Fang C."/>
            <person name="Gunde-Cimerman N."/>
            <person name="Song Z."/>
        </authorList>
    </citation>
    <scope>NUCLEOTIDE SEQUENCE</scope>
    <source>
        <strain evidence="8">EXF-8016</strain>
    </source>
</reference>
<reference evidence="8" key="2">
    <citation type="submission" date="2021-08" db="EMBL/GenBank/DDBJ databases">
        <authorList>
            <person name="Gostincar C."/>
            <person name="Sun X."/>
            <person name="Song Z."/>
            <person name="Gunde-Cimerman N."/>
        </authorList>
    </citation>
    <scope>NUCLEOTIDE SEQUENCE</scope>
    <source>
        <strain evidence="8">EXF-8016</strain>
    </source>
</reference>
<comment type="similarity">
    <text evidence="2">Belongs to the UPF0057 (PMP3) family.</text>
</comment>
<evidence type="ECO:0000256" key="3">
    <source>
        <dbReference type="ARBA" id="ARBA00022692"/>
    </source>
</evidence>
<name>A0A9P8GK34_AURME</name>
<keyword evidence="5 7" id="KW-0472">Membrane</keyword>
<keyword evidence="3 7" id="KW-0812">Transmembrane</keyword>
<comment type="subcellular location">
    <subcellularLocation>
        <location evidence="1">Membrane</location>
    </subcellularLocation>
</comment>
<feature type="compositionally biased region" description="Pro residues" evidence="6">
    <location>
        <begin position="157"/>
        <end position="166"/>
    </location>
</feature>
<dbReference type="Pfam" id="PF01679">
    <property type="entry name" value="Pmp3"/>
    <property type="match status" value="1"/>
</dbReference>
<dbReference type="EMBL" id="JAHFYH010000013">
    <property type="protein sequence ID" value="KAH0226087.1"/>
    <property type="molecule type" value="Genomic_DNA"/>
</dbReference>